<evidence type="ECO:0000313" key="4">
    <source>
        <dbReference type="EMBL" id="KAK7238586.1"/>
    </source>
</evidence>
<organism evidence="4 5">
    <name type="scientific">Aureococcus anophagefferens</name>
    <name type="common">Harmful bloom alga</name>
    <dbReference type="NCBI Taxonomy" id="44056"/>
    <lineage>
        <taxon>Eukaryota</taxon>
        <taxon>Sar</taxon>
        <taxon>Stramenopiles</taxon>
        <taxon>Ochrophyta</taxon>
        <taxon>Pelagophyceae</taxon>
        <taxon>Pelagomonadales</taxon>
        <taxon>Pelagomonadaceae</taxon>
        <taxon>Aureococcus</taxon>
    </lineage>
</organism>
<dbReference type="EMBL" id="JBBJCI010000229">
    <property type="protein sequence ID" value="KAK7238586.1"/>
    <property type="molecule type" value="Genomic_DNA"/>
</dbReference>
<gene>
    <name evidence="4" type="ORF">SO694_00020117</name>
</gene>
<protein>
    <recommendedName>
        <fullName evidence="3">Cytosolic carboxypeptidase N-terminal domain-containing protein</fullName>
    </recommendedName>
</protein>
<feature type="domain" description="Cytosolic carboxypeptidase N-terminal" evidence="3">
    <location>
        <begin position="9"/>
        <end position="80"/>
    </location>
</feature>
<dbReference type="Gene3D" id="3.30.70.100">
    <property type="match status" value="1"/>
</dbReference>
<keyword evidence="1" id="KW-0802">TPR repeat</keyword>
<dbReference type="InterPro" id="IPR019734">
    <property type="entry name" value="TPR_rpt"/>
</dbReference>
<dbReference type="Pfam" id="PF18027">
    <property type="entry name" value="Pepdidase_M14_N"/>
    <property type="match status" value="1"/>
</dbReference>
<evidence type="ECO:0000256" key="2">
    <source>
        <dbReference type="SAM" id="MobiDB-lite"/>
    </source>
</evidence>
<dbReference type="InterPro" id="IPR006121">
    <property type="entry name" value="HMA_dom"/>
</dbReference>
<feature type="region of interest" description="Disordered" evidence="2">
    <location>
        <begin position="83"/>
        <end position="105"/>
    </location>
</feature>
<comment type="caution">
    <text evidence="4">The sequence shown here is derived from an EMBL/GenBank/DDBJ whole genome shotgun (WGS) entry which is preliminary data.</text>
</comment>
<reference evidence="4 5" key="1">
    <citation type="submission" date="2024-03" db="EMBL/GenBank/DDBJ databases">
        <title>Aureococcus anophagefferens CCMP1851 and Kratosvirus quantuckense: Draft genome of a second virus-susceptible host strain in the model system.</title>
        <authorList>
            <person name="Chase E."/>
            <person name="Truchon A.R."/>
            <person name="Schepens W."/>
            <person name="Wilhelm S.W."/>
        </authorList>
    </citation>
    <scope>NUCLEOTIDE SEQUENCE [LARGE SCALE GENOMIC DNA]</scope>
    <source>
        <strain evidence="4 5">CCMP1851</strain>
    </source>
</reference>
<dbReference type="Proteomes" id="UP001363151">
    <property type="component" value="Unassembled WGS sequence"/>
</dbReference>
<dbReference type="CDD" id="cd00371">
    <property type="entry name" value="HMA"/>
    <property type="match status" value="1"/>
</dbReference>
<dbReference type="InterPro" id="IPR036163">
    <property type="entry name" value="HMA_dom_sf"/>
</dbReference>
<evidence type="ECO:0000256" key="1">
    <source>
        <dbReference type="PROSITE-ProRule" id="PRU00339"/>
    </source>
</evidence>
<evidence type="ECO:0000259" key="3">
    <source>
        <dbReference type="Pfam" id="PF18027"/>
    </source>
</evidence>
<name>A0ABR1FU51_AURAN</name>
<dbReference type="PROSITE" id="PS50005">
    <property type="entry name" value="TPR"/>
    <property type="match status" value="1"/>
</dbReference>
<sequence>MASANLPLVSCAFDGGNIVQKGVLPLDGGAVQLRLAIKPDVYTNGTDKTAHAQWFYFKVSRCKGACARAAIEDIEAALVPREERDLRDGRGPRGGAAPPHARDSFTEVDDDAATVAGDASFLPLARYNSDARTFAKPPLPPVPEVAVTADATPDFQHAPGVEGRGYEPTPPGEANLSVCTNAIATRYGCLAVTLEQPFKDSTFHTPEPVCGWSGPRALKLGAALVHAPLGPLALASQHRPYLRSMAAASFAPLTVPVGGLSCEGCVRSARSAILGVEGVVWCEGPDLAKPVALVHATRSVGHEEVALALESVGLSAHPEGRETLASLLEALARWPPGRRGPRRGPLRSGALVGPDPLASRAARARAVAVVAARAIRGLRRAGLAPAPPLRPRTSLACRTTFETSGSAFASTFEGHADAESAVADLAAKCGVTSRRGLRTHWWRMLCGGLARFETADAYDAAAVACGRAVDDARLPDRVDGPAPGDLKREAAAAIHALGAIRQTRGDLDGALAAYADAHEMAPLDARYASAYADALAGNTAAAMIRNDAYAAAHRMHALGRLCAHNAVCAAIANARALELGPVEGEPPFDLVARRKDLDKAGAAYAALLKLADVSQLKADQLAAARTQHHWLKIALDPFGGNGVLASLGRSEPRLGPGLR</sequence>
<keyword evidence="5" id="KW-1185">Reference proteome</keyword>
<evidence type="ECO:0000313" key="5">
    <source>
        <dbReference type="Proteomes" id="UP001363151"/>
    </source>
</evidence>
<dbReference type="SUPFAM" id="SSF55008">
    <property type="entry name" value="HMA, heavy metal-associated domain"/>
    <property type="match status" value="1"/>
</dbReference>
<dbReference type="InterPro" id="IPR040626">
    <property type="entry name" value="Pepdidase_M14_N"/>
</dbReference>
<dbReference type="Gene3D" id="2.60.40.3120">
    <property type="match status" value="1"/>
</dbReference>
<feature type="repeat" description="TPR" evidence="1">
    <location>
        <begin position="491"/>
        <end position="524"/>
    </location>
</feature>
<accession>A0ABR1FU51</accession>
<proteinExistence type="predicted"/>